<accession>A0ABR9XHX8</accession>
<organism evidence="2 3">
    <name type="scientific">Mucilaginibacter boryungensis</name>
    <dbReference type="NCBI Taxonomy" id="768480"/>
    <lineage>
        <taxon>Bacteria</taxon>
        <taxon>Pseudomonadati</taxon>
        <taxon>Bacteroidota</taxon>
        <taxon>Sphingobacteriia</taxon>
        <taxon>Sphingobacteriales</taxon>
        <taxon>Sphingobacteriaceae</taxon>
        <taxon>Mucilaginibacter</taxon>
    </lineage>
</organism>
<dbReference type="CDD" id="cd06661">
    <property type="entry name" value="GGCT_like"/>
    <property type="match status" value="1"/>
</dbReference>
<feature type="domain" description="Gamma-glutamylcyclotransferase AIG2-like" evidence="1">
    <location>
        <begin position="10"/>
        <end position="131"/>
    </location>
</feature>
<evidence type="ECO:0000313" key="3">
    <source>
        <dbReference type="Proteomes" id="UP000632774"/>
    </source>
</evidence>
<dbReference type="InterPro" id="IPR036568">
    <property type="entry name" value="GGCT-like_sf"/>
</dbReference>
<evidence type="ECO:0000313" key="2">
    <source>
        <dbReference type="EMBL" id="MBE9666619.1"/>
    </source>
</evidence>
<gene>
    <name evidence="2" type="ORF">IRJ18_09625</name>
</gene>
<reference evidence="2 3" key="1">
    <citation type="submission" date="2020-10" db="EMBL/GenBank/DDBJ databases">
        <title>Mucilaginibacter mali sp. nov., isolated from rhizosphere soil of apple orchard.</title>
        <authorList>
            <person name="Lee J.-S."/>
            <person name="Kim H.S."/>
            <person name="Kim J.-S."/>
        </authorList>
    </citation>
    <scope>NUCLEOTIDE SEQUENCE [LARGE SCALE GENOMIC DNA]</scope>
    <source>
        <strain evidence="2 3">KCTC 23157</strain>
    </source>
</reference>
<protein>
    <submittedName>
        <fullName evidence="2">Gamma-glutamylcyclotransferase</fullName>
    </submittedName>
</protein>
<dbReference type="EMBL" id="JADFFM010000001">
    <property type="protein sequence ID" value="MBE9666619.1"/>
    <property type="molecule type" value="Genomic_DNA"/>
</dbReference>
<name>A0ABR9XHX8_9SPHI</name>
<evidence type="ECO:0000259" key="1">
    <source>
        <dbReference type="Pfam" id="PF06094"/>
    </source>
</evidence>
<comment type="caution">
    <text evidence="2">The sequence shown here is derived from an EMBL/GenBank/DDBJ whole genome shotgun (WGS) entry which is preliminary data.</text>
</comment>
<proteinExistence type="predicted"/>
<dbReference type="Gene3D" id="3.10.490.10">
    <property type="entry name" value="Gamma-glutamyl cyclotransferase-like"/>
    <property type="match status" value="1"/>
</dbReference>
<dbReference type="InterPro" id="IPR013024">
    <property type="entry name" value="GGCT-like"/>
</dbReference>
<dbReference type="RefSeq" id="WP_194105966.1">
    <property type="nucleotide sequence ID" value="NZ_JADFFM010000001.1"/>
</dbReference>
<sequence length="132" mass="14868">MAIKNACRHMFIYGTLLSADNDFGAYLKKNSTYISPGSFSGLLYDMDEYPGAVHKPGITNRVYGNIILLNDDPSVLQTIDEYEGYGKNEEQPNLFVRELVPVETALGVINCWVYLYNRAIVGYPKIVSGRYQ</sequence>
<dbReference type="InterPro" id="IPR009288">
    <property type="entry name" value="AIG2-like_dom"/>
</dbReference>
<dbReference type="Proteomes" id="UP000632774">
    <property type="component" value="Unassembled WGS sequence"/>
</dbReference>
<dbReference type="Pfam" id="PF06094">
    <property type="entry name" value="GGACT"/>
    <property type="match status" value="1"/>
</dbReference>
<dbReference type="SUPFAM" id="SSF110857">
    <property type="entry name" value="Gamma-glutamyl cyclotransferase-like"/>
    <property type="match status" value="1"/>
</dbReference>
<keyword evidence="3" id="KW-1185">Reference proteome</keyword>